<sequence precursor="true">MKRFIQSAVAICGLLASILTAHAQEIPVPELQHILPCGAKRGTTVEVELNGSRLDETKKLYFSNPGITAELISDPAKLPARFKVTVAANVPVGVYDVRSAGKMGVSNPRAFDVSDCAEVMEKEPNNTRDKANRVPLNCIINGTVSPAEDIDWFVFEAKRGQRVLIESLAWRLDSRLDGTLVLFNSAGKEIASNQDANIRDQKRDPFIDFDVPEDGDYYVRFTDFMYNGGEDCFYRLKISTGPYLDFITPSGAKPGTTADITFYGRNLPGGEKTDVQVNGRPLEKVVRKIEVPSDSQKVTGLQVNELVRPPSSRLDGMEVRVSGDTGTSNARMLVYSDSPELLQQRPNDSIEHTQHIPVPCAVTGAFNAPKDAGYYTFSAKKGEKYLIDVASERINSPADPDLEIYENDGKPEGKLINSYQDTGENIGQLRFPTMTRDIVYLWTAPKDADFTLRLEHVYSQVQGGPQYQYRLEIKKDPAPDFRLVCTPTHDIHIDSSCVYQGGRQRLDVLVWRMNDNDAPIEVEAQNLPPGVTADPIVIGPGVKWGTLVVNAAPDAPIGEAEIKIVGTCQVGSEKLVREARGGTIVWNTVNTPAICRITKSIMLAVRETTPFAVTASTTDTAIKAGDPIKVKVTAARRADMPSAIQLTGTGYDLPPGLTIPTTTINPGQTEATLTVATTDKTKEGTYSFIINAESQVPTSGDKKMRVIYPSNPIKITVAAKPAK</sequence>
<keyword evidence="1" id="KW-0732">Signal</keyword>
<evidence type="ECO:0000259" key="2">
    <source>
        <dbReference type="Pfam" id="PF04151"/>
    </source>
</evidence>
<gene>
    <name evidence="3" type="ORF">CfE428DRAFT_4046</name>
</gene>
<comment type="caution">
    <text evidence="3">The sequence shown here is derived from an EMBL/GenBank/DDBJ whole genome shotgun (WGS) entry which is preliminary data.</text>
</comment>
<evidence type="ECO:0000313" key="3">
    <source>
        <dbReference type="EMBL" id="EDY18262.1"/>
    </source>
</evidence>
<dbReference type="Gene3D" id="2.60.120.380">
    <property type="match status" value="2"/>
</dbReference>
<name>B4D557_9BACT</name>
<accession>B4D557</accession>
<reference evidence="3 4" key="1">
    <citation type="journal article" date="2011" name="J. Bacteriol.">
        <title>Genome sequence of Chthoniobacter flavus Ellin428, an aerobic heterotrophic soil bacterium.</title>
        <authorList>
            <person name="Kant R."/>
            <person name="van Passel M.W."/>
            <person name="Palva A."/>
            <person name="Lucas S."/>
            <person name="Lapidus A."/>
            <person name="Glavina Del Rio T."/>
            <person name="Dalin E."/>
            <person name="Tice H."/>
            <person name="Bruce D."/>
            <person name="Goodwin L."/>
            <person name="Pitluck S."/>
            <person name="Larimer F.W."/>
            <person name="Land M.L."/>
            <person name="Hauser L."/>
            <person name="Sangwan P."/>
            <person name="de Vos W.M."/>
            <person name="Janssen P.H."/>
            <person name="Smidt H."/>
        </authorList>
    </citation>
    <scope>NUCLEOTIDE SEQUENCE [LARGE SCALE GENOMIC DNA]</scope>
    <source>
        <strain evidence="3 4">Ellin428</strain>
    </source>
</reference>
<dbReference type="InParanoid" id="B4D557"/>
<keyword evidence="4" id="KW-1185">Reference proteome</keyword>
<dbReference type="EMBL" id="ABVL01000013">
    <property type="protein sequence ID" value="EDY18262.1"/>
    <property type="molecule type" value="Genomic_DNA"/>
</dbReference>
<dbReference type="InterPro" id="IPR007280">
    <property type="entry name" value="Peptidase_C_arc/bac"/>
</dbReference>
<dbReference type="Proteomes" id="UP000005824">
    <property type="component" value="Unassembled WGS sequence"/>
</dbReference>
<evidence type="ECO:0000313" key="4">
    <source>
        <dbReference type="Proteomes" id="UP000005824"/>
    </source>
</evidence>
<organism evidence="3 4">
    <name type="scientific">Chthoniobacter flavus Ellin428</name>
    <dbReference type="NCBI Taxonomy" id="497964"/>
    <lineage>
        <taxon>Bacteria</taxon>
        <taxon>Pseudomonadati</taxon>
        <taxon>Verrucomicrobiota</taxon>
        <taxon>Spartobacteria</taxon>
        <taxon>Chthoniobacterales</taxon>
        <taxon>Chthoniobacteraceae</taxon>
        <taxon>Chthoniobacter</taxon>
    </lineage>
</organism>
<feature type="domain" description="Peptidase C-terminal archaeal/bacterial" evidence="2">
    <location>
        <begin position="149"/>
        <end position="220"/>
    </location>
</feature>
<feature type="signal peptide" evidence="1">
    <location>
        <begin position="1"/>
        <end position="23"/>
    </location>
</feature>
<dbReference type="RefSeq" id="WP_006981370.1">
    <property type="nucleotide sequence ID" value="NZ_ABVL01000013.1"/>
</dbReference>
<dbReference type="STRING" id="497964.CfE428DRAFT_4046"/>
<dbReference type="AlphaFoldDB" id="B4D557"/>
<evidence type="ECO:0000256" key="1">
    <source>
        <dbReference type="SAM" id="SignalP"/>
    </source>
</evidence>
<dbReference type="Pfam" id="PF04151">
    <property type="entry name" value="PPC"/>
    <property type="match status" value="1"/>
</dbReference>
<feature type="chain" id="PRO_5002803172" description="Peptidase C-terminal archaeal/bacterial domain-containing protein" evidence="1">
    <location>
        <begin position="24"/>
        <end position="723"/>
    </location>
</feature>
<protein>
    <recommendedName>
        <fullName evidence="2">Peptidase C-terminal archaeal/bacterial domain-containing protein</fullName>
    </recommendedName>
</protein>
<dbReference type="eggNOG" id="COG3064">
    <property type="taxonomic scope" value="Bacteria"/>
</dbReference>
<dbReference type="SUPFAM" id="SSF89260">
    <property type="entry name" value="Collagen-binding domain"/>
    <property type="match status" value="1"/>
</dbReference>
<proteinExistence type="predicted"/>